<dbReference type="Pfam" id="PF00665">
    <property type="entry name" value="rve"/>
    <property type="match status" value="1"/>
</dbReference>
<dbReference type="PROSITE" id="PS50994">
    <property type="entry name" value="INTEGRASE"/>
    <property type="match status" value="1"/>
</dbReference>
<sequence>MSAATSEGTGRVYGVRRVCSAWELARSTWYAQAAATRPDRAPPAKRGPKTALSDEALVAAIRAVLAVSPFTGEGYRKVWAKLRAEGIRSGKSRVLRLMGAHGLLAPQRGGGPRGPRAHEGTILTEAPDLMWGTDFSTTVTLREGTAAVFIAVDHCTAELVGVHAAARATRWEALEPIRQAVRERFGRIGAKVASGLRLRHDHGTQYMADDFQQELAFLGIASSPSFVRAPEGNGCAERMIRTLKEQLLWVRTFETVEELRQALLAWQKVYNEHWMVGRHGHRSPAQVRRDHHATMQRMAA</sequence>
<reference evidence="4" key="1">
    <citation type="submission" date="2016-11" db="EMBL/GenBank/DDBJ databases">
        <authorList>
            <person name="Varghese N."/>
            <person name="Submissions S."/>
        </authorList>
    </citation>
    <scope>NUCLEOTIDE SEQUENCE [LARGE SCALE GENOMIC DNA]</scope>
    <source>
        <strain evidence="4">DSM 14834</strain>
    </source>
</reference>
<dbReference type="InterPro" id="IPR012337">
    <property type="entry name" value="RNaseH-like_sf"/>
</dbReference>
<accession>A0A1M5B7X4</accession>
<evidence type="ECO:0000313" key="4">
    <source>
        <dbReference type="Proteomes" id="UP000242857"/>
    </source>
</evidence>
<dbReference type="InterPro" id="IPR050900">
    <property type="entry name" value="Transposase_IS3/IS150/IS904"/>
</dbReference>
<dbReference type="PANTHER" id="PTHR46889:SF4">
    <property type="entry name" value="TRANSPOSASE INSO FOR INSERTION SEQUENCE ELEMENT IS911B-RELATED"/>
    <property type="match status" value="1"/>
</dbReference>
<dbReference type="Pfam" id="PF13276">
    <property type="entry name" value="HTH_21"/>
    <property type="match status" value="1"/>
</dbReference>
<evidence type="ECO:0000256" key="1">
    <source>
        <dbReference type="SAM" id="MobiDB-lite"/>
    </source>
</evidence>
<gene>
    <name evidence="3" type="ORF">SAMN02745204_02373</name>
</gene>
<evidence type="ECO:0000313" key="3">
    <source>
        <dbReference type="EMBL" id="SHF38282.1"/>
    </source>
</evidence>
<name>A0A1M5B7X4_9GAMM</name>
<dbReference type="AlphaFoldDB" id="A0A1M5B7X4"/>
<dbReference type="EMBL" id="FQUK01000082">
    <property type="protein sequence ID" value="SHF38282.1"/>
    <property type="molecule type" value="Genomic_DNA"/>
</dbReference>
<feature type="domain" description="Integrase catalytic" evidence="2">
    <location>
        <begin position="123"/>
        <end position="292"/>
    </location>
</feature>
<dbReference type="Gene3D" id="3.30.420.10">
    <property type="entry name" value="Ribonuclease H-like superfamily/Ribonuclease H"/>
    <property type="match status" value="1"/>
</dbReference>
<dbReference type="InterPro" id="IPR025948">
    <property type="entry name" value="HTH-like_dom"/>
</dbReference>
<dbReference type="SUPFAM" id="SSF53098">
    <property type="entry name" value="Ribonuclease H-like"/>
    <property type="match status" value="1"/>
</dbReference>
<proteinExistence type="predicted"/>
<dbReference type="GO" id="GO:0015074">
    <property type="term" value="P:DNA integration"/>
    <property type="evidence" value="ECO:0007669"/>
    <property type="project" value="InterPro"/>
</dbReference>
<dbReference type="InterPro" id="IPR036397">
    <property type="entry name" value="RNaseH_sf"/>
</dbReference>
<evidence type="ECO:0000259" key="2">
    <source>
        <dbReference type="PROSITE" id="PS50994"/>
    </source>
</evidence>
<dbReference type="PANTHER" id="PTHR46889">
    <property type="entry name" value="TRANSPOSASE INSF FOR INSERTION SEQUENCE IS3B-RELATED"/>
    <property type="match status" value="1"/>
</dbReference>
<dbReference type="STRING" id="213588.SAMN02745204_02373"/>
<dbReference type="Proteomes" id="UP000242857">
    <property type="component" value="Unassembled WGS sequence"/>
</dbReference>
<dbReference type="InterPro" id="IPR001584">
    <property type="entry name" value="Integrase_cat-core"/>
</dbReference>
<keyword evidence="4" id="KW-1185">Reference proteome</keyword>
<protein>
    <submittedName>
        <fullName evidence="3">HTH-like domain-containing protein</fullName>
    </submittedName>
</protein>
<organism evidence="3 4">
    <name type="scientific">Thermomonas hydrothermalis</name>
    <dbReference type="NCBI Taxonomy" id="213588"/>
    <lineage>
        <taxon>Bacteria</taxon>
        <taxon>Pseudomonadati</taxon>
        <taxon>Pseudomonadota</taxon>
        <taxon>Gammaproteobacteria</taxon>
        <taxon>Lysobacterales</taxon>
        <taxon>Lysobacteraceae</taxon>
        <taxon>Thermomonas</taxon>
    </lineage>
</organism>
<dbReference type="GO" id="GO:0003676">
    <property type="term" value="F:nucleic acid binding"/>
    <property type="evidence" value="ECO:0007669"/>
    <property type="project" value="InterPro"/>
</dbReference>
<feature type="region of interest" description="Disordered" evidence="1">
    <location>
        <begin position="281"/>
        <end position="300"/>
    </location>
</feature>